<sequence length="50" mass="5650">MRDLSPSSSGGRAWTAFVERWNTDTYVAGFRGPEPKTVFLRPSKYKSKAL</sequence>
<comment type="caution">
    <text evidence="1">The sequence shown here is derived from an EMBL/GenBank/DDBJ whole genome shotgun (WGS) entry which is preliminary data.</text>
</comment>
<reference evidence="1 2" key="1">
    <citation type="submission" date="2013-11" db="EMBL/GenBank/DDBJ databases">
        <title>The Genome Sequence of Phytophthora parasitica P1976.</title>
        <authorList>
            <consortium name="The Broad Institute Genomics Platform"/>
            <person name="Russ C."/>
            <person name="Tyler B."/>
            <person name="Panabieres F."/>
            <person name="Shan W."/>
            <person name="Tripathy S."/>
            <person name="Grunwald N."/>
            <person name="Machado M."/>
            <person name="Johnson C.S."/>
            <person name="Walker B."/>
            <person name="Young S."/>
            <person name="Zeng Q."/>
            <person name="Gargeya S."/>
            <person name="Fitzgerald M."/>
            <person name="Haas B."/>
            <person name="Abouelleil A."/>
            <person name="Allen A.W."/>
            <person name="Alvarado L."/>
            <person name="Arachchi H.M."/>
            <person name="Berlin A.M."/>
            <person name="Chapman S.B."/>
            <person name="Gainer-Dewar J."/>
            <person name="Goldberg J."/>
            <person name="Griggs A."/>
            <person name="Gujja S."/>
            <person name="Hansen M."/>
            <person name="Howarth C."/>
            <person name="Imamovic A."/>
            <person name="Ireland A."/>
            <person name="Larimer J."/>
            <person name="McCowan C."/>
            <person name="Murphy C."/>
            <person name="Pearson M."/>
            <person name="Poon T.W."/>
            <person name="Priest M."/>
            <person name="Roberts A."/>
            <person name="Saif S."/>
            <person name="Shea T."/>
            <person name="Sisk P."/>
            <person name="Sykes S."/>
            <person name="Wortman J."/>
            <person name="Nusbaum C."/>
            <person name="Birren B."/>
        </authorList>
    </citation>
    <scope>NUCLEOTIDE SEQUENCE [LARGE SCALE GENOMIC DNA]</scope>
    <source>
        <strain evidence="1 2">P1976</strain>
    </source>
</reference>
<dbReference type="Proteomes" id="UP000028582">
    <property type="component" value="Unassembled WGS sequence"/>
</dbReference>
<accession>A0A080ZDE1</accession>
<organism evidence="1 2">
    <name type="scientific">Phytophthora nicotianae P1976</name>
    <dbReference type="NCBI Taxonomy" id="1317066"/>
    <lineage>
        <taxon>Eukaryota</taxon>
        <taxon>Sar</taxon>
        <taxon>Stramenopiles</taxon>
        <taxon>Oomycota</taxon>
        <taxon>Peronosporomycetes</taxon>
        <taxon>Peronosporales</taxon>
        <taxon>Peronosporaceae</taxon>
        <taxon>Phytophthora</taxon>
    </lineage>
</organism>
<proteinExistence type="predicted"/>
<evidence type="ECO:0000313" key="2">
    <source>
        <dbReference type="Proteomes" id="UP000028582"/>
    </source>
</evidence>
<dbReference type="EMBL" id="ANJA01003258">
    <property type="protein sequence ID" value="ETO64652.1"/>
    <property type="molecule type" value="Genomic_DNA"/>
</dbReference>
<dbReference type="AlphaFoldDB" id="A0A080ZDE1"/>
<name>A0A080ZDE1_PHYNI</name>
<evidence type="ECO:0000313" key="1">
    <source>
        <dbReference type="EMBL" id="ETO64652.1"/>
    </source>
</evidence>
<protein>
    <submittedName>
        <fullName evidence="1">Uncharacterized protein</fullName>
    </submittedName>
</protein>
<gene>
    <name evidence="1" type="ORF">F444_17862</name>
</gene>